<accession>A0A1J1J984</accession>
<keyword evidence="2" id="KW-0808">Transferase</keyword>
<dbReference type="Pfam" id="PF13649">
    <property type="entry name" value="Methyltransf_25"/>
    <property type="match status" value="1"/>
</dbReference>
<dbReference type="PANTHER" id="PTHR43591:SF24">
    <property type="entry name" value="2-METHOXY-6-POLYPRENYL-1,4-BENZOQUINOL METHYLASE, MITOCHONDRIAL"/>
    <property type="match status" value="1"/>
</dbReference>
<dbReference type="RefSeq" id="WP_235765720.1">
    <property type="nucleotide sequence ID" value="NZ_JBIIEP010000002.1"/>
</dbReference>
<dbReference type="Gene3D" id="2.20.25.110">
    <property type="entry name" value="S-adenosyl-L-methionine-dependent methyltransferases"/>
    <property type="match status" value="1"/>
</dbReference>
<reference evidence="2" key="1">
    <citation type="submission" date="2015-09" db="EMBL/GenBank/DDBJ databases">
        <authorList>
            <person name="Jackson K.R."/>
            <person name="Lunt B.L."/>
            <person name="Fisher J.N.B."/>
            <person name="Gardner A.V."/>
            <person name="Bailey M.E."/>
            <person name="Deus L.M."/>
            <person name="Earl A.S."/>
            <person name="Gibby P.D."/>
            <person name="Hartmann K.A."/>
            <person name="Liu J.E."/>
            <person name="Manci A.M."/>
            <person name="Nielsen D.A."/>
            <person name="Solomon M.B."/>
            <person name="Breakwell D.P."/>
            <person name="Burnett S.H."/>
            <person name="Grose J.H."/>
        </authorList>
    </citation>
    <scope>NUCLEOTIDE SEQUENCE</scope>
    <source>
        <strain evidence="2">7805</strain>
    </source>
</reference>
<name>A0A1J1J984_PLAAG</name>
<gene>
    <name evidence="2" type="ORF">PLAM_0047</name>
</gene>
<evidence type="ECO:0000313" key="2">
    <source>
        <dbReference type="EMBL" id="CUM58014.1"/>
    </source>
</evidence>
<dbReference type="InterPro" id="IPR029063">
    <property type="entry name" value="SAM-dependent_MTases_sf"/>
</dbReference>
<dbReference type="PANTHER" id="PTHR43591">
    <property type="entry name" value="METHYLTRANSFERASE"/>
    <property type="match status" value="1"/>
</dbReference>
<dbReference type="InterPro" id="IPR041698">
    <property type="entry name" value="Methyltransf_25"/>
</dbReference>
<dbReference type="GO" id="GO:0032259">
    <property type="term" value="P:methylation"/>
    <property type="evidence" value="ECO:0007669"/>
    <property type="project" value="UniProtKB-KW"/>
</dbReference>
<protein>
    <submittedName>
        <fullName evidence="2">Putative Methyltransferase</fullName>
    </submittedName>
</protein>
<evidence type="ECO:0000259" key="1">
    <source>
        <dbReference type="Pfam" id="PF13649"/>
    </source>
</evidence>
<dbReference type="GO" id="GO:0008168">
    <property type="term" value="F:methyltransferase activity"/>
    <property type="evidence" value="ECO:0007669"/>
    <property type="project" value="UniProtKB-KW"/>
</dbReference>
<dbReference type="Gene3D" id="3.40.50.150">
    <property type="entry name" value="Vaccinia Virus protein VP39"/>
    <property type="match status" value="1"/>
</dbReference>
<feature type="domain" description="Methyltransferase" evidence="1">
    <location>
        <begin position="46"/>
        <end position="140"/>
    </location>
</feature>
<organism evidence="2">
    <name type="scientific">Planktothrix agardhii</name>
    <name type="common">Oscillatoria agardhii</name>
    <dbReference type="NCBI Taxonomy" id="1160"/>
    <lineage>
        <taxon>Bacteria</taxon>
        <taxon>Bacillati</taxon>
        <taxon>Cyanobacteriota</taxon>
        <taxon>Cyanophyceae</taxon>
        <taxon>Oscillatoriophycideae</taxon>
        <taxon>Oscillatoriales</taxon>
        <taxon>Microcoleaceae</taxon>
        <taxon>Planktothrix</taxon>
    </lineage>
</organism>
<dbReference type="EMBL" id="LO018304">
    <property type="protein sequence ID" value="CUM58014.1"/>
    <property type="molecule type" value="Genomic_DNA"/>
</dbReference>
<dbReference type="CDD" id="cd02440">
    <property type="entry name" value="AdoMet_MTases"/>
    <property type="match status" value="1"/>
</dbReference>
<proteinExistence type="predicted"/>
<keyword evidence="2" id="KW-0489">Methyltransferase</keyword>
<dbReference type="AlphaFoldDB" id="A0A1J1J984"/>
<sequence length="255" mass="29216">MTQKQWYESLFENYGQKYDSENFTQGTMGECDFIETELGFNKSLKILDVGCGTGRHTIELTKRGYSVTGIDLSESQLQRARDKAKSENLMIDFQQQDARNLTFTNEFDAAIMLCEGGFSLMETDEMNFEILKNVTRSLKTNAKFIFTTLNGLFPLYHSVEQFYESATEAGNATYKSNSFDLMTFREHNITEFEDDLGNKKSLACNERYYVPSEITWLLKSLGYSSIDIYGAKLSAFSRNDKLTTVDFEMLVIAEK</sequence>
<dbReference type="SUPFAM" id="SSF53335">
    <property type="entry name" value="S-adenosyl-L-methionine-dependent methyltransferases"/>
    <property type="match status" value="1"/>
</dbReference>